<dbReference type="PROSITE" id="PS52004">
    <property type="entry name" value="KS3_2"/>
    <property type="match status" value="1"/>
</dbReference>
<dbReference type="PATRIC" id="fig|56107.3.peg.1348"/>
<dbReference type="SMART" id="SM00822">
    <property type="entry name" value="PKS_KR"/>
    <property type="match status" value="1"/>
</dbReference>
<dbReference type="InterPro" id="IPR001227">
    <property type="entry name" value="Ac_transferase_dom_sf"/>
</dbReference>
<feature type="domain" description="Ketosynthase family 3 (KS3)" evidence="7">
    <location>
        <begin position="83"/>
        <end position="539"/>
    </location>
</feature>
<dbReference type="Gene3D" id="3.10.129.110">
    <property type="entry name" value="Polyketide synthase dehydratase"/>
    <property type="match status" value="1"/>
</dbReference>
<dbReference type="InterPro" id="IPR009081">
    <property type="entry name" value="PP-bd_ACP"/>
</dbReference>
<dbReference type="NCBIfam" id="TIGR02813">
    <property type="entry name" value="omega_3_PfaA"/>
    <property type="match status" value="1"/>
</dbReference>
<dbReference type="KEGG" id="csg:Cylst_1194"/>
<dbReference type="HOGENOM" id="CLU_000022_30_2_3"/>
<dbReference type="STRING" id="56107.Cylst_1194"/>
<keyword evidence="3" id="KW-0808">Transferase</keyword>
<feature type="domain" description="Carrier" evidence="6">
    <location>
        <begin position="1348"/>
        <end position="1425"/>
    </location>
</feature>
<dbReference type="InterPro" id="IPR036736">
    <property type="entry name" value="ACP-like_sf"/>
</dbReference>
<dbReference type="Gene3D" id="3.40.366.10">
    <property type="entry name" value="Malonyl-Coenzyme A Acyl Carrier Protein, domain 2"/>
    <property type="match status" value="1"/>
</dbReference>
<dbReference type="CDD" id="cd00833">
    <property type="entry name" value="PKS"/>
    <property type="match status" value="1"/>
</dbReference>
<gene>
    <name evidence="9" type="ORF">Cylst_1194</name>
</gene>
<feature type="compositionally biased region" description="Basic and acidic residues" evidence="5">
    <location>
        <begin position="1063"/>
        <end position="1075"/>
    </location>
</feature>
<dbReference type="Pfam" id="PF14765">
    <property type="entry name" value="PS-DH"/>
    <property type="match status" value="1"/>
</dbReference>
<dbReference type="Proteomes" id="UP000010475">
    <property type="component" value="Chromosome"/>
</dbReference>
<evidence type="ECO:0000259" key="7">
    <source>
        <dbReference type="PROSITE" id="PS52004"/>
    </source>
</evidence>
<feature type="region of interest" description="Disordered" evidence="5">
    <location>
        <begin position="1060"/>
        <end position="1124"/>
    </location>
</feature>
<dbReference type="CDD" id="cd08953">
    <property type="entry name" value="KR_2_SDR_x"/>
    <property type="match status" value="1"/>
</dbReference>
<protein>
    <submittedName>
        <fullName evidence="9">Polyketide-type polyunsaturated fatty acid synthase PfaA</fullName>
    </submittedName>
</protein>
<dbReference type="InterPro" id="IPR018201">
    <property type="entry name" value="Ketoacyl_synth_AS"/>
</dbReference>
<evidence type="ECO:0000256" key="1">
    <source>
        <dbReference type="ARBA" id="ARBA00022450"/>
    </source>
</evidence>
<evidence type="ECO:0000259" key="8">
    <source>
        <dbReference type="PROSITE" id="PS52019"/>
    </source>
</evidence>
<dbReference type="InterPro" id="IPR032821">
    <property type="entry name" value="PKS_assoc"/>
</dbReference>
<dbReference type="Pfam" id="PF21089">
    <property type="entry name" value="PKS_DH_N"/>
    <property type="match status" value="1"/>
</dbReference>
<keyword evidence="2" id="KW-0597">Phosphoprotein</keyword>
<feature type="region of interest" description="N-terminal hotdog fold" evidence="4">
    <location>
        <begin position="2131"/>
        <end position="2266"/>
    </location>
</feature>
<dbReference type="EMBL" id="CP003642">
    <property type="protein sequence ID" value="AFZ23496.1"/>
    <property type="molecule type" value="Genomic_DNA"/>
</dbReference>
<evidence type="ECO:0000313" key="10">
    <source>
        <dbReference type="Proteomes" id="UP000010475"/>
    </source>
</evidence>
<name>K9WUM5_9NOST</name>
<dbReference type="PANTHER" id="PTHR43074:SF1">
    <property type="entry name" value="BETA-KETOACYL SYNTHASE FAMILY PROTEIN-RELATED"/>
    <property type="match status" value="1"/>
</dbReference>
<dbReference type="SUPFAM" id="SSF51735">
    <property type="entry name" value="NAD(P)-binding Rossmann-fold domains"/>
    <property type="match status" value="2"/>
</dbReference>
<feature type="region of interest" description="Disordered" evidence="5">
    <location>
        <begin position="1428"/>
        <end position="1474"/>
    </location>
</feature>
<dbReference type="PANTHER" id="PTHR43074">
    <property type="entry name" value="OMEGA-3 POLYUNSATURATED FATTY ACID SYNTHASE PFAB-RELATED"/>
    <property type="match status" value="1"/>
</dbReference>
<dbReference type="SMART" id="SM00825">
    <property type="entry name" value="PKS_KS"/>
    <property type="match status" value="1"/>
</dbReference>
<dbReference type="Pfam" id="PF00698">
    <property type="entry name" value="Acyl_transf_1"/>
    <property type="match status" value="1"/>
</dbReference>
<dbReference type="InterPro" id="IPR042104">
    <property type="entry name" value="PKS_dehydratase_sf"/>
</dbReference>
<dbReference type="GO" id="GO:0006633">
    <property type="term" value="P:fatty acid biosynthetic process"/>
    <property type="evidence" value="ECO:0007669"/>
    <property type="project" value="InterPro"/>
</dbReference>
<sequence>MFFQKWIFSFLGWRENQYLHISNLPEHDSEYIVMAASRIEAVLAQLQNETSDCEKALLKLIKSKKDMSQTSMLTSKINTQLQQTNVAIIGMASIFPQSKNLQEYWEKIIQKVDCITDVPPSRWSIEDYYDPNPKAPDKTYCKRGGFIPDIDFNPMEFGLPPNLLEVTDISQLLGLVVAKSAMEDAGYGESRHFNHQSTGVVLGVAIGRQLAVPLGTRLQYPVWEKVLRGSGVSAEDTQKIIEKLKNSYVQWDENAFPGMLANVISGRIANRLDFGGMNCVVDAACASSLGALRMAISELVEHRADMMLTGGVDTDNSILAYMCFSKTPAVSQNENVKPFDVDSDGMMLGEGVGMLVLKRLEDAQRDNDRIYAVIKGIGTSSDGRYKSIYAPRPEGQVRALRRAYEDAGFSPASVGLIEAHGTGTMVGDPAEFASINEVFGENNPRKQYIALGTVKSQIGHTKAAAGAASLIKAALSLHHKVLPPTINITKPHPKLKIETSPFYLNTETRPWIRPNHQPRRAGVSSFGFGGTNYHVVLEEYENEHSRPYRLHASPQQVLLFAATPGQLLSRCQEIQRQWQSDAGERHYTELIAACQSLEIPVTNARLGFVADSLSQASEFLQISIDWLTKKPQVESWEHPQKIYYRQRGMATQAKVVALFSGQGSQYLEMGRELVMNFPDLRQNFAQMDSLLSEDNLQPISEVVFPPPVFDSVAKTAQTEALQLTEYAQPAIGALSAGLYKILQQAGLKPDFVAGHSFGELTALWAGGVLSEADYFFLVKARGQAMATPKDPQFDAGAMLAVSGDVLQVVELIKNFPKVTVANWNSQHQVVLAGTSESISQVQEVLKTQGFSAVRLGVSAAFHTPLVAHAQKPFAQAIEKVTFNPAKVPVYTNVTGGSYPTEPLAMQKILKEHLQNQVLFRQEIENIYAEGGYCFIEFGPKNILTNLVKDILKDKPHLAVALNGNPTKNSDGLRPARSDRQPRVGDDRTLREAVVQLRVAGIPLSNLDPYQVEHKIPEVPKHKLLNVRLNSTNYVSEKTKQSFEKALNNGIRVDLKSAPLNHSIPKEAPKSPRQPEKVLNGTAKSPQNGYQVDLQLTPINHSIPDYPPPSPRQPEKAANGNIKSLQNGKSDKIEIQALGYERVIDSLELSLTEFSRQQRDILNVHEQSLQHQTEYTKTFLQLMQQQHSFLGNGQITEQQAQTQQLAISSSERSIMRFHDHQADTLRIHERYLNYQHDYTNNYFQLIQQHYHLLRPADVAQHHVLPVVNHQDSPVLVTSSTAAVIPPRSQVVNFADSPVLVPTPTLTVSNFEPPVTINGVNHLQDLILPKENRTATITVTPTIPITIDQATLSQTLLTVVSDKTGYPTEMLDLSMDIEADLGIDSIKRVEILGGLLEIYPDLPRPNPEELAQLRTLGQIVEYMQTLVPENSPVPTNSALKTQNSELSTQDSELGTQDSGLRTQDSGLRTQDSELGTQDSVHITQAIPSDLSQVLLTVVSDKTGYPTEMLDLSMDIEADLGIDSIKRVEILGGLLELYPNLPKPNPEELAQLRTLGQIVDYMQQQAEVGEKKIQITVETPDFTFLPNQEFESNHQIRRSPVRLKALPEPDILDFTLPEQHIALVTDDGTPTTGELAAALTARGWKTVVLSFPLSVIRQQLPLAEGISRVVLANLSEEHLQQQLEAIASGTSSTNAKNHGAIASGGAQPIAAFIHLNPRSQDHASPGVRYLETEKTILRHVFLIAKYLKEPLNQAATQGRSCFLTVARLDGQFGLSRTTNFGAISAGLFGLTKSLNLEWEDVFCRSLDLSPDLEPQAAVKSILAELYDPNRLVTEVGYSSRGRVTLVAETLSSSPKTYPQSPISNPQSQVFLVSGGGKGITAQCVIKLAQQYRSKFILLGRSSTEPEPVWAEGWQTEAQLKQRIMEDYLAKGEKPTPVMVQKKFQAISSQREIQNTIQAIQQAGGQAEYVSVDVSDAIALQEKLADVVKRTGAVTGIIHGAGNLADKRIEKKSVQDFETVYAAKVKGLENLLHCVPPSQLQYLVLFSSVVGFYGNVGQSDYAIANEILNKSAHLIKLNHPDCHVVAINWGPWDSGMVSPELKKAFAERNIETIPIEVGTQMLVNELAHGNQEIVQLVIGSPLLYTPQVLANQFKTFRIQRRLTSFSNPFLQDHVIAGNAVLPATCALTWIANTCEQLYPGYTFFSCPNYKVLKGIVFDENLANEYSLDLQEITKTEGEEIEFEAKIWSKNSAEKTRYHFSAQVKLKRNLPSTPTYEQLNLNQDQNLLAITSLYQSGAGTLFHGVTFQGVKSLLNASPGKLTMECLLPNPGEKQQGQFPAQTFNPYIADVQVHSLWIWTQHFYQQVCLPSEIKVFEQFAPIPFGETFYVSCEVKSKTESAVVADVIAHDQQGKIYNRMIGAKGTILPKQV</sequence>
<proteinExistence type="predicted"/>
<dbReference type="InterPro" id="IPR049551">
    <property type="entry name" value="PKS_DH_C"/>
</dbReference>
<dbReference type="InterPro" id="IPR013968">
    <property type="entry name" value="PKS_KR"/>
</dbReference>
<dbReference type="Gene3D" id="1.10.1200.10">
    <property type="entry name" value="ACP-like"/>
    <property type="match status" value="2"/>
</dbReference>
<feature type="region of interest" description="Disordered" evidence="5">
    <location>
        <begin position="961"/>
        <end position="987"/>
    </location>
</feature>
<dbReference type="SUPFAM" id="SSF55048">
    <property type="entry name" value="Probable ACP-binding domain of malonyl-CoA ACP transacylase"/>
    <property type="match status" value="1"/>
</dbReference>
<feature type="domain" description="Carrier" evidence="6">
    <location>
        <begin position="1486"/>
        <end position="1563"/>
    </location>
</feature>
<dbReference type="SUPFAM" id="SSF47336">
    <property type="entry name" value="ACP-like"/>
    <property type="match status" value="2"/>
</dbReference>
<dbReference type="Pfam" id="PF08659">
    <property type="entry name" value="KR"/>
    <property type="match status" value="1"/>
</dbReference>
<dbReference type="Gene3D" id="3.40.50.720">
    <property type="entry name" value="NAD(P)-binding Rossmann-like Domain"/>
    <property type="match status" value="1"/>
</dbReference>
<dbReference type="InterPro" id="IPR057326">
    <property type="entry name" value="KR_dom"/>
</dbReference>
<dbReference type="InterPro" id="IPR014030">
    <property type="entry name" value="Ketoacyl_synth_N"/>
</dbReference>
<evidence type="ECO:0000256" key="5">
    <source>
        <dbReference type="SAM" id="MobiDB-lite"/>
    </source>
</evidence>
<dbReference type="InterPro" id="IPR016035">
    <property type="entry name" value="Acyl_Trfase/lysoPLipase"/>
</dbReference>
<dbReference type="Pfam" id="PF16197">
    <property type="entry name" value="KAsynt_C_assoc"/>
    <property type="match status" value="1"/>
</dbReference>
<evidence type="ECO:0000259" key="6">
    <source>
        <dbReference type="PROSITE" id="PS50075"/>
    </source>
</evidence>
<dbReference type="Pfam" id="PF00550">
    <property type="entry name" value="PP-binding"/>
    <property type="match status" value="2"/>
</dbReference>
<evidence type="ECO:0000256" key="2">
    <source>
        <dbReference type="ARBA" id="ARBA00022553"/>
    </source>
</evidence>
<accession>K9WUM5</accession>
<dbReference type="eggNOG" id="COG3321">
    <property type="taxonomic scope" value="Bacteria"/>
</dbReference>
<dbReference type="InterPro" id="IPR049900">
    <property type="entry name" value="PKS_mFAS_DH"/>
</dbReference>
<dbReference type="InterPro" id="IPR014031">
    <property type="entry name" value="Ketoacyl_synth_C"/>
</dbReference>
<reference evidence="9 10" key="1">
    <citation type="submission" date="2012-06" db="EMBL/GenBank/DDBJ databases">
        <title>Finished chromosome of genome of Cylindrospermum stagnale PCC 7417.</title>
        <authorList>
            <consortium name="US DOE Joint Genome Institute"/>
            <person name="Gugger M."/>
            <person name="Coursin T."/>
            <person name="Rippka R."/>
            <person name="Tandeau De Marsac N."/>
            <person name="Huntemann M."/>
            <person name="Wei C.-L."/>
            <person name="Han J."/>
            <person name="Detter J.C."/>
            <person name="Han C."/>
            <person name="Tapia R."/>
            <person name="Chen A."/>
            <person name="Kyrpides N."/>
            <person name="Mavromatis K."/>
            <person name="Markowitz V."/>
            <person name="Szeto E."/>
            <person name="Ivanova N."/>
            <person name="Pagani I."/>
            <person name="Pati A."/>
            <person name="Goodwin L."/>
            <person name="Nordberg H.P."/>
            <person name="Cantor M.N."/>
            <person name="Hua S.X."/>
            <person name="Woyke T."/>
            <person name="Kerfeld C.A."/>
        </authorList>
    </citation>
    <scope>NUCLEOTIDE SEQUENCE [LARGE SCALE GENOMIC DNA]</scope>
    <source>
        <strain evidence="9 10">PCC 7417</strain>
    </source>
</reference>
<dbReference type="InterPro" id="IPR049552">
    <property type="entry name" value="PKS_DH_N"/>
</dbReference>
<dbReference type="PROSITE" id="PS52019">
    <property type="entry name" value="PKS_MFAS_DH"/>
    <property type="match status" value="1"/>
</dbReference>
<feature type="active site" description="Proton donor; for dehydratase activity" evidence="4">
    <location>
        <position position="2344"/>
    </location>
</feature>
<keyword evidence="1" id="KW-0596">Phosphopantetheine</keyword>
<dbReference type="GO" id="GO:0004315">
    <property type="term" value="F:3-oxoacyl-[acyl-carrier-protein] synthase activity"/>
    <property type="evidence" value="ECO:0007669"/>
    <property type="project" value="InterPro"/>
</dbReference>
<dbReference type="SMART" id="SM00827">
    <property type="entry name" value="PKS_AT"/>
    <property type="match status" value="1"/>
</dbReference>
<dbReference type="InterPro" id="IPR036291">
    <property type="entry name" value="NAD(P)-bd_dom_sf"/>
</dbReference>
<dbReference type="InterPro" id="IPR052568">
    <property type="entry name" value="PKS-FAS_Synthase"/>
</dbReference>
<dbReference type="SUPFAM" id="SSF53901">
    <property type="entry name" value="Thiolase-like"/>
    <property type="match status" value="1"/>
</dbReference>
<dbReference type="Pfam" id="PF00109">
    <property type="entry name" value="ketoacyl-synt"/>
    <property type="match status" value="1"/>
</dbReference>
<dbReference type="InterPro" id="IPR020841">
    <property type="entry name" value="PKS_Beta-ketoAc_synthase_dom"/>
</dbReference>
<feature type="region of interest" description="C-terminal hotdog fold" evidence="4">
    <location>
        <begin position="2280"/>
        <end position="2425"/>
    </location>
</feature>
<evidence type="ECO:0000256" key="3">
    <source>
        <dbReference type="ARBA" id="ARBA00022679"/>
    </source>
</evidence>
<dbReference type="InterPro" id="IPR016036">
    <property type="entry name" value="Malonyl_transacylase_ACP-bd"/>
</dbReference>
<dbReference type="PROSITE" id="PS00606">
    <property type="entry name" value="KS3_1"/>
    <property type="match status" value="1"/>
</dbReference>
<dbReference type="eggNOG" id="COG0236">
    <property type="taxonomic scope" value="Bacteria"/>
</dbReference>
<dbReference type="eggNOG" id="COG4221">
    <property type="taxonomic scope" value="Bacteria"/>
</dbReference>
<feature type="active site" description="Proton acceptor; for dehydratase activity" evidence="4">
    <location>
        <position position="2169"/>
    </location>
</feature>
<dbReference type="SUPFAM" id="SSF52151">
    <property type="entry name" value="FabD/lysophospholipase-like"/>
    <property type="match status" value="1"/>
</dbReference>
<dbReference type="Gene3D" id="3.40.47.10">
    <property type="match status" value="1"/>
</dbReference>
<evidence type="ECO:0000256" key="4">
    <source>
        <dbReference type="PROSITE-ProRule" id="PRU01363"/>
    </source>
</evidence>
<dbReference type="PROSITE" id="PS50075">
    <property type="entry name" value="CARRIER"/>
    <property type="match status" value="2"/>
</dbReference>
<dbReference type="InterPro" id="IPR016039">
    <property type="entry name" value="Thiolase-like"/>
</dbReference>
<feature type="compositionally biased region" description="Polar residues" evidence="5">
    <location>
        <begin position="1430"/>
        <end position="1474"/>
    </location>
</feature>
<feature type="compositionally biased region" description="Basic and acidic residues" evidence="5">
    <location>
        <begin position="973"/>
        <end position="987"/>
    </location>
</feature>
<dbReference type="Pfam" id="PF02801">
    <property type="entry name" value="Ketoacyl-synt_C"/>
    <property type="match status" value="1"/>
</dbReference>
<feature type="domain" description="PKS/mFAS DH" evidence="8">
    <location>
        <begin position="2131"/>
        <end position="2425"/>
    </location>
</feature>
<organism evidence="9 10">
    <name type="scientific">Cylindrospermum stagnale PCC 7417</name>
    <dbReference type="NCBI Taxonomy" id="56107"/>
    <lineage>
        <taxon>Bacteria</taxon>
        <taxon>Bacillati</taxon>
        <taxon>Cyanobacteriota</taxon>
        <taxon>Cyanophyceae</taxon>
        <taxon>Nostocales</taxon>
        <taxon>Nostocaceae</taxon>
        <taxon>Cylindrospermum</taxon>
    </lineage>
</organism>
<keyword evidence="10" id="KW-1185">Reference proteome</keyword>
<dbReference type="InterPro" id="IPR004432">
    <property type="entry name" value="Omega_3_polyunsat_FA_synth"/>
</dbReference>
<evidence type="ECO:0000313" key="9">
    <source>
        <dbReference type="EMBL" id="AFZ23496.1"/>
    </source>
</evidence>
<dbReference type="InterPro" id="IPR014043">
    <property type="entry name" value="Acyl_transferase_dom"/>
</dbReference>